<dbReference type="AlphaFoldDB" id="T1DT32"/>
<proteinExistence type="predicted"/>
<evidence type="ECO:0000313" key="1">
    <source>
        <dbReference type="EMBL" id="GAD05579.1"/>
    </source>
</evidence>
<sequence>MGRKAFLYHRRLEMGRFFPRTYGCGMQNIEHIETISITNQKQTDQ</sequence>
<evidence type="ECO:0000313" key="2">
    <source>
        <dbReference type="Proteomes" id="UP000018031"/>
    </source>
</evidence>
<dbReference type="EMBL" id="BAOU01000034">
    <property type="protein sequence ID" value="GAD05579.1"/>
    <property type="molecule type" value="Genomic_DNA"/>
</dbReference>
<name>T1DT32_9PORP</name>
<comment type="caution">
    <text evidence="1">The sequence shown here is derived from an EMBL/GenBank/DDBJ whole genome shotgun (WGS) entry which is preliminary data.</text>
</comment>
<dbReference type="Proteomes" id="UP000018031">
    <property type="component" value="Unassembled WGS sequence"/>
</dbReference>
<reference evidence="1 2" key="2">
    <citation type="journal article" date="2013" name="Genome Announc.">
        <title>Draft Genome Sequences of Porphyromonas crevioricanis JCM 15906T and Porphyromonas cansulci JCM 13913T Isolated from a Canine Oral Cavity.</title>
        <authorList>
            <person name="Sakamoto M."/>
            <person name="Tanaka N."/>
            <person name="Shiwa Y."/>
            <person name="Yoshikawa H."/>
            <person name="Ohkuma M."/>
        </authorList>
    </citation>
    <scope>NUCLEOTIDE SEQUENCE [LARGE SCALE GENOMIC DNA]</scope>
    <source>
        <strain evidence="1 2">JCM 15906</strain>
    </source>
</reference>
<accession>T1DT32</accession>
<reference evidence="2" key="1">
    <citation type="journal article" date="2013" name="Genome">
        <title>Draft Genome Sequences of Porphyromonas crevioricanis JCM 15906T and Porphyromonas cansulci JCM 13913T Isolated from a Canine Oral Cavity.</title>
        <authorList>
            <person name="Sakamoto M."/>
            <person name="Tanaka N."/>
            <person name="Shiwa Y."/>
            <person name="Yoshikawa H."/>
            <person name="Ohkuma M."/>
        </authorList>
    </citation>
    <scope>NUCLEOTIDE SEQUENCE [LARGE SCALE GENOMIC DNA]</scope>
    <source>
        <strain evidence="2">JCM 15906</strain>
    </source>
</reference>
<protein>
    <submittedName>
        <fullName evidence="1">Uncharacterized protein</fullName>
    </submittedName>
</protein>
<gene>
    <name evidence="1" type="ORF">PORCRE_1284</name>
</gene>
<organism evidence="1 2">
    <name type="scientific">Porphyromonas crevioricanis JCM 15906</name>
    <dbReference type="NCBI Taxonomy" id="1305617"/>
    <lineage>
        <taxon>Bacteria</taxon>
        <taxon>Pseudomonadati</taxon>
        <taxon>Bacteroidota</taxon>
        <taxon>Bacteroidia</taxon>
        <taxon>Bacteroidales</taxon>
        <taxon>Porphyromonadaceae</taxon>
        <taxon>Porphyromonas</taxon>
    </lineage>
</organism>